<protein>
    <submittedName>
        <fullName evidence="3">Uncharacterized protein LOC132712430</fullName>
    </submittedName>
</protein>
<proteinExistence type="predicted"/>
<organism evidence="2 3">
    <name type="scientific">Pantherophis guttatus</name>
    <name type="common">Corn snake</name>
    <name type="synonym">Elaphe guttata</name>
    <dbReference type="NCBI Taxonomy" id="94885"/>
    <lineage>
        <taxon>Eukaryota</taxon>
        <taxon>Metazoa</taxon>
        <taxon>Chordata</taxon>
        <taxon>Craniata</taxon>
        <taxon>Vertebrata</taxon>
        <taxon>Euteleostomi</taxon>
        <taxon>Lepidosauria</taxon>
        <taxon>Squamata</taxon>
        <taxon>Bifurcata</taxon>
        <taxon>Unidentata</taxon>
        <taxon>Episquamata</taxon>
        <taxon>Toxicofera</taxon>
        <taxon>Serpentes</taxon>
        <taxon>Colubroidea</taxon>
        <taxon>Colubridae</taxon>
        <taxon>Colubrinae</taxon>
        <taxon>Pantherophis</taxon>
    </lineage>
</organism>
<keyword evidence="2" id="KW-1185">Reference proteome</keyword>
<sequence length="205" mass="21413">MPPLLLRPPADPASSLPPPPPPPPHARASPSLPSRTDSSPPGHAPGPEDARQTAPPPRSSARPGSCCRWVPGRWRAPPCLKESGAFPKPAALCTCLPLLFLPARTNDAASSNCESQEIARPADRPTSCRLGGKASRRYREEAAGRRRCPGAREGDQSACRSPLCAFPSVQGAGTEHVLGRWVGGALRSLGITSGVSTLGKMLLTG</sequence>
<gene>
    <name evidence="3" type="primary">LOC132712430</name>
</gene>
<feature type="compositionally biased region" description="Pro residues" evidence="1">
    <location>
        <begin position="1"/>
        <end position="25"/>
    </location>
</feature>
<accession>A0ABM3ZMY9</accession>
<feature type="compositionally biased region" description="Low complexity" evidence="1">
    <location>
        <begin position="26"/>
        <end position="35"/>
    </location>
</feature>
<dbReference type="Proteomes" id="UP001652622">
    <property type="component" value="Unplaced"/>
</dbReference>
<evidence type="ECO:0000256" key="1">
    <source>
        <dbReference type="SAM" id="MobiDB-lite"/>
    </source>
</evidence>
<evidence type="ECO:0000313" key="2">
    <source>
        <dbReference type="Proteomes" id="UP001652622"/>
    </source>
</evidence>
<feature type="region of interest" description="Disordered" evidence="1">
    <location>
        <begin position="1"/>
        <end position="64"/>
    </location>
</feature>
<evidence type="ECO:0000313" key="3">
    <source>
        <dbReference type="RefSeq" id="XP_060549733.1"/>
    </source>
</evidence>
<reference evidence="3" key="1">
    <citation type="submission" date="2025-08" db="UniProtKB">
        <authorList>
            <consortium name="RefSeq"/>
        </authorList>
    </citation>
    <scope>IDENTIFICATION</scope>
    <source>
        <tissue evidence="3">Blood</tissue>
    </source>
</reference>
<name>A0ABM3ZMY9_PANGU</name>
<dbReference type="RefSeq" id="XP_060549733.1">
    <property type="nucleotide sequence ID" value="XM_060693750.1"/>
</dbReference>
<dbReference type="GeneID" id="132712430"/>